<keyword evidence="5" id="KW-1185">Reference proteome</keyword>
<dbReference type="Proteomes" id="UP001165085">
    <property type="component" value="Unassembled WGS sequence"/>
</dbReference>
<dbReference type="GO" id="GO:0003824">
    <property type="term" value="F:catalytic activity"/>
    <property type="evidence" value="ECO:0007669"/>
    <property type="project" value="InterPro"/>
</dbReference>
<evidence type="ECO:0000259" key="3">
    <source>
        <dbReference type="Pfam" id="PF03372"/>
    </source>
</evidence>
<dbReference type="EMBL" id="BRXY01000135">
    <property type="protein sequence ID" value="GMH69770.1"/>
    <property type="molecule type" value="Genomic_DNA"/>
</dbReference>
<keyword evidence="2" id="KW-0732">Signal</keyword>
<keyword evidence="1" id="KW-0812">Transmembrane</keyword>
<feature type="signal peptide" evidence="2">
    <location>
        <begin position="1"/>
        <end position="17"/>
    </location>
</feature>
<evidence type="ECO:0000256" key="2">
    <source>
        <dbReference type="SAM" id="SignalP"/>
    </source>
</evidence>
<dbReference type="AlphaFoldDB" id="A0A9W7E9A6"/>
<dbReference type="OrthoDB" id="276515at2759"/>
<feature type="transmembrane region" description="Helical" evidence="1">
    <location>
        <begin position="172"/>
        <end position="191"/>
    </location>
</feature>
<name>A0A9W7E9A6_9STRA</name>
<reference evidence="5" key="1">
    <citation type="journal article" date="2023" name="Commun. Biol.">
        <title>Genome analysis of Parmales, the sister group of diatoms, reveals the evolutionary specialization of diatoms from phago-mixotrophs to photoautotrophs.</title>
        <authorList>
            <person name="Ban H."/>
            <person name="Sato S."/>
            <person name="Yoshikawa S."/>
            <person name="Yamada K."/>
            <person name="Nakamura Y."/>
            <person name="Ichinomiya M."/>
            <person name="Sato N."/>
            <person name="Blanc-Mathieu R."/>
            <person name="Endo H."/>
            <person name="Kuwata A."/>
            <person name="Ogata H."/>
        </authorList>
    </citation>
    <scope>NUCLEOTIDE SEQUENCE [LARGE SCALE GENOMIC DNA]</scope>
    <source>
        <strain evidence="5">NIES 3701</strain>
    </source>
</reference>
<dbReference type="InterPro" id="IPR036691">
    <property type="entry name" value="Endo/exonu/phosph_ase_sf"/>
</dbReference>
<evidence type="ECO:0000313" key="4">
    <source>
        <dbReference type="EMBL" id="GMH69770.1"/>
    </source>
</evidence>
<keyword evidence="1" id="KW-0472">Membrane</keyword>
<evidence type="ECO:0000256" key="1">
    <source>
        <dbReference type="SAM" id="Phobius"/>
    </source>
</evidence>
<comment type="caution">
    <text evidence="4">The sequence shown here is derived from an EMBL/GenBank/DDBJ whole genome shotgun (WGS) entry which is preliminary data.</text>
</comment>
<dbReference type="Pfam" id="PF03372">
    <property type="entry name" value="Exo_endo_phos"/>
    <property type="match status" value="1"/>
</dbReference>
<evidence type="ECO:0000313" key="5">
    <source>
        <dbReference type="Proteomes" id="UP001165085"/>
    </source>
</evidence>
<sequence length="460" mass="51931">MLFLACCFMQEVSATAASPPPLFDPYDKTSIVTLPCTGPKLKLATFNVRFDPLNPSYEYSYGWSDEFPYFFVDANLFPGEPAQCWEARKVKVGERLLAYDIVGAQEVKFHQGNALACLTGYKWVGEGRESYGNDVKVLKGFVLVWVLLSVLVNALVAFVLRKVLGKSDRTLGFVNKLLDIFSLAYSTLYLFDVYPTSHEVKECSRLLLNYWAAWGAVVTQYFCSGRFVLRGGAGTGRWKKFLGLLLGLSIAVANCYVSKFLINDLYFSDEYSPIFMKPHFTPRNSKTITLNSNTSDGRLATEWGAGCVRVLTTINVDWDGEEVHMFNTHFDHVSEHARREAAKKVNEIVADTKGVKILTGDFNTYVGTDTWYMLNRTLADSFFTSVSPHDGPLRSFHNWNEHTCGRAIDWIFVSRNVTVERRGSVWSDGASDHNIVGGDFLLDGQGRKEDYRRRFSDCTR</sequence>
<feature type="domain" description="Endonuclease/exonuclease/phosphatase" evidence="3">
    <location>
        <begin position="325"/>
        <end position="433"/>
    </location>
</feature>
<keyword evidence="1" id="KW-1133">Transmembrane helix</keyword>
<organism evidence="4 5">
    <name type="scientific">Triparma strigata</name>
    <dbReference type="NCBI Taxonomy" id="1606541"/>
    <lineage>
        <taxon>Eukaryota</taxon>
        <taxon>Sar</taxon>
        <taxon>Stramenopiles</taxon>
        <taxon>Ochrophyta</taxon>
        <taxon>Bolidophyceae</taxon>
        <taxon>Parmales</taxon>
        <taxon>Triparmaceae</taxon>
        <taxon>Triparma</taxon>
    </lineage>
</organism>
<proteinExistence type="predicted"/>
<accession>A0A9W7E9A6</accession>
<dbReference type="Gene3D" id="3.60.10.10">
    <property type="entry name" value="Endonuclease/exonuclease/phosphatase"/>
    <property type="match status" value="1"/>
</dbReference>
<feature type="transmembrane region" description="Helical" evidence="1">
    <location>
        <begin position="211"/>
        <end position="229"/>
    </location>
</feature>
<protein>
    <recommendedName>
        <fullName evidence="3">Endonuclease/exonuclease/phosphatase domain-containing protein</fullName>
    </recommendedName>
</protein>
<feature type="transmembrane region" description="Helical" evidence="1">
    <location>
        <begin position="241"/>
        <end position="262"/>
    </location>
</feature>
<dbReference type="SUPFAM" id="SSF56219">
    <property type="entry name" value="DNase I-like"/>
    <property type="match status" value="1"/>
</dbReference>
<dbReference type="InterPro" id="IPR005135">
    <property type="entry name" value="Endo/exonuclease/phosphatase"/>
</dbReference>
<gene>
    <name evidence="4" type="ORF">TrST_g4684</name>
</gene>
<feature type="chain" id="PRO_5040722845" description="Endonuclease/exonuclease/phosphatase domain-containing protein" evidence="2">
    <location>
        <begin position="18"/>
        <end position="460"/>
    </location>
</feature>
<feature type="transmembrane region" description="Helical" evidence="1">
    <location>
        <begin position="140"/>
        <end position="160"/>
    </location>
</feature>